<dbReference type="InterPro" id="IPR033855">
    <property type="entry name" value="Protein_C"/>
</dbReference>
<name>A0A1E7Q8H4_9GAMM</name>
<protein>
    <recommendedName>
        <fullName evidence="6">Peptidase S49 domain-containing protein</fullName>
    </recommendedName>
</protein>
<evidence type="ECO:0000256" key="2">
    <source>
        <dbReference type="ARBA" id="ARBA00022670"/>
    </source>
</evidence>
<dbReference type="EMBL" id="MKEK01000001">
    <property type="protein sequence ID" value="OEY70338.1"/>
    <property type="molecule type" value="Genomic_DNA"/>
</dbReference>
<reference evidence="8" key="1">
    <citation type="submission" date="2016-09" db="EMBL/GenBank/DDBJ databases">
        <authorList>
            <person name="Wan X."/>
            <person name="Hou S."/>
        </authorList>
    </citation>
    <scope>NUCLEOTIDE SEQUENCE [LARGE SCALE GENOMIC DNA]</scope>
    <source>
        <strain evidence="8">KH87</strain>
    </source>
</reference>
<proteinExistence type="inferred from homology"/>
<evidence type="ECO:0000256" key="5">
    <source>
        <dbReference type="SAM" id="MobiDB-lite"/>
    </source>
</evidence>
<sequence length="454" mass="47588">MSNYQMIAAAALNKPLAMDMGYARVFFSALGLRLGAESLVDAQGQELTRDGMTVVAESYVHPVTGQCRHYDITDGIAVLSIHGALAHKTGNVRPKSGLQGYDGIQTMLNQALIDPDVKGIYLDMHTPGGTVFGAFDTADVIRRANAVKPVWAIANDMNCSAGQLLASAASRRLVTQTGTVGSIGVVVAHADYEKYLENEGVKITLLHSGSHKVEGNPYQALPKDVAARWQAEIDSTRLQFASKVAEYTNLSLQAILDTEAATYNGQAAVDVGLAEQLVNSADGVAMMADHCRNLTRTMSIGNNTMSVAKTAAAAATKPAALAATEQTTEQTAAVVTATEAVASAELVVTLCAEAGMSDQIAPLVTAKLTEAGVKTRLATLGGMRDALAAADLSAIFPEVSANIDDPATMLKVVLTAATAHGDDKEVTSSKQVQTQASSVKQPDHKSAYNDPSRL</sequence>
<dbReference type="OrthoDB" id="6999246at2"/>
<feature type="compositionally biased region" description="Polar residues" evidence="5">
    <location>
        <begin position="428"/>
        <end position="440"/>
    </location>
</feature>
<keyword evidence="8" id="KW-1185">Reference proteome</keyword>
<dbReference type="RefSeq" id="WP_070049892.1">
    <property type="nucleotide sequence ID" value="NZ_CBCSDO010000008.1"/>
</dbReference>
<dbReference type="AlphaFoldDB" id="A0A1E7Q8H4"/>
<comment type="caution">
    <text evidence="7">The sequence shown here is derived from an EMBL/GenBank/DDBJ whole genome shotgun (WGS) entry which is preliminary data.</text>
</comment>
<dbReference type="InterPro" id="IPR029045">
    <property type="entry name" value="ClpP/crotonase-like_dom_sf"/>
</dbReference>
<dbReference type="GO" id="GO:0008236">
    <property type="term" value="F:serine-type peptidase activity"/>
    <property type="evidence" value="ECO:0007669"/>
    <property type="project" value="UniProtKB-KW"/>
</dbReference>
<dbReference type="Gene3D" id="3.90.226.10">
    <property type="entry name" value="2-enoyl-CoA Hydratase, Chain A, domain 1"/>
    <property type="match status" value="1"/>
</dbReference>
<dbReference type="STRING" id="1628148.BI198_12725"/>
<dbReference type="PANTHER" id="PTHR33209">
    <property type="entry name" value="PROTEASE 4"/>
    <property type="match status" value="1"/>
</dbReference>
<evidence type="ECO:0000256" key="3">
    <source>
        <dbReference type="ARBA" id="ARBA00022801"/>
    </source>
</evidence>
<dbReference type="GO" id="GO:0006508">
    <property type="term" value="P:proteolysis"/>
    <property type="evidence" value="ECO:0007669"/>
    <property type="project" value="UniProtKB-KW"/>
</dbReference>
<feature type="compositionally biased region" description="Basic and acidic residues" evidence="5">
    <location>
        <begin position="441"/>
        <end position="454"/>
    </location>
</feature>
<dbReference type="CDD" id="cd07022">
    <property type="entry name" value="S49_Sppa_36K_type"/>
    <property type="match status" value="1"/>
</dbReference>
<keyword evidence="4" id="KW-0720">Serine protease</keyword>
<feature type="domain" description="Peptidase S49" evidence="6">
    <location>
        <begin position="145"/>
        <end position="290"/>
    </location>
</feature>
<keyword evidence="3" id="KW-0378">Hydrolase</keyword>
<keyword evidence="2" id="KW-0645">Protease</keyword>
<evidence type="ECO:0000259" key="6">
    <source>
        <dbReference type="Pfam" id="PF01343"/>
    </source>
</evidence>
<dbReference type="SUPFAM" id="SSF52096">
    <property type="entry name" value="ClpP/crotonase"/>
    <property type="match status" value="1"/>
</dbReference>
<organism evidence="7 8">
    <name type="scientific">Rheinheimera salexigens</name>
    <dbReference type="NCBI Taxonomy" id="1628148"/>
    <lineage>
        <taxon>Bacteria</taxon>
        <taxon>Pseudomonadati</taxon>
        <taxon>Pseudomonadota</taxon>
        <taxon>Gammaproteobacteria</taxon>
        <taxon>Chromatiales</taxon>
        <taxon>Chromatiaceae</taxon>
        <taxon>Rheinheimera</taxon>
    </lineage>
</organism>
<accession>A0A1E7Q8H4</accession>
<gene>
    <name evidence="7" type="ORF">BI198_12725</name>
</gene>
<dbReference type="PANTHER" id="PTHR33209:SF1">
    <property type="entry name" value="PEPTIDASE S49 DOMAIN-CONTAINING PROTEIN"/>
    <property type="match status" value="1"/>
</dbReference>
<dbReference type="Proteomes" id="UP000242258">
    <property type="component" value="Unassembled WGS sequence"/>
</dbReference>
<evidence type="ECO:0000256" key="4">
    <source>
        <dbReference type="ARBA" id="ARBA00022825"/>
    </source>
</evidence>
<evidence type="ECO:0000313" key="8">
    <source>
        <dbReference type="Proteomes" id="UP000242258"/>
    </source>
</evidence>
<comment type="similarity">
    <text evidence="1">Belongs to the peptidase S49 family.</text>
</comment>
<dbReference type="Pfam" id="PF01343">
    <property type="entry name" value="Peptidase_S49"/>
    <property type="match status" value="1"/>
</dbReference>
<evidence type="ECO:0000313" key="7">
    <source>
        <dbReference type="EMBL" id="OEY70338.1"/>
    </source>
</evidence>
<dbReference type="InterPro" id="IPR002142">
    <property type="entry name" value="Peptidase_S49"/>
</dbReference>
<feature type="region of interest" description="Disordered" evidence="5">
    <location>
        <begin position="422"/>
        <end position="454"/>
    </location>
</feature>
<evidence type="ECO:0000256" key="1">
    <source>
        <dbReference type="ARBA" id="ARBA00008683"/>
    </source>
</evidence>